<accession>A0A090D0R1</accession>
<dbReference type="AlphaFoldDB" id="A0A090D0R1"/>
<proteinExistence type="predicted"/>
<protein>
    <recommendedName>
        <fullName evidence="3">2'-5' RNA ligase</fullName>
    </recommendedName>
</protein>
<dbReference type="STRING" id="1437425.CSEC_2326"/>
<dbReference type="EMBL" id="CCEJ010000013">
    <property type="protein sequence ID" value="CDR35132.1"/>
    <property type="molecule type" value="Genomic_DNA"/>
</dbReference>
<name>A0A090D0R1_9BACT</name>
<dbReference type="InterPro" id="IPR009097">
    <property type="entry name" value="Cyclic_Pdiesterase"/>
</dbReference>
<dbReference type="InterPro" id="IPR036820">
    <property type="entry name" value="Archease_dom_sf"/>
</dbReference>
<dbReference type="Gene3D" id="3.90.1140.10">
    <property type="entry name" value="Cyclic phosphodiesterase"/>
    <property type="match status" value="1"/>
</dbReference>
<dbReference type="eggNOG" id="COG1514">
    <property type="taxonomic scope" value="Bacteria"/>
</dbReference>
<evidence type="ECO:0000313" key="2">
    <source>
        <dbReference type="Proteomes" id="UP000031552"/>
    </source>
</evidence>
<reference evidence="1" key="2">
    <citation type="submission" date="2014-09" db="EMBL/GenBank/DDBJ databases">
        <title>Criblamydia sequanensis harbors a mega-plasmid encoding arsenite resistance.</title>
        <authorList>
            <person name="Bertelli C."/>
            <person name="Goesmann A."/>
            <person name="Greub G."/>
        </authorList>
    </citation>
    <scope>NUCLEOTIDE SEQUENCE [LARGE SCALE GENOMIC DNA]</scope>
    <source>
        <strain evidence="1">CRIB-18</strain>
    </source>
</reference>
<evidence type="ECO:0000313" key="1">
    <source>
        <dbReference type="EMBL" id="CDR35132.1"/>
    </source>
</evidence>
<keyword evidence="2" id="KW-1185">Reference proteome</keyword>
<dbReference type="SUPFAM" id="SSF55144">
    <property type="entry name" value="LigT-like"/>
    <property type="match status" value="1"/>
</dbReference>
<gene>
    <name evidence="1" type="ORF">CSEC_2326</name>
</gene>
<dbReference type="SUPFAM" id="SSF69819">
    <property type="entry name" value="MTH1598-like"/>
    <property type="match status" value="1"/>
</dbReference>
<reference evidence="1" key="1">
    <citation type="submission" date="2013-12" db="EMBL/GenBank/DDBJ databases">
        <authorList>
            <person name="Linke B."/>
        </authorList>
    </citation>
    <scope>NUCLEOTIDE SEQUENCE [LARGE SCALE GENOMIC DNA]</scope>
    <source>
        <strain evidence="1">CRIB-18</strain>
    </source>
</reference>
<comment type="caution">
    <text evidence="1">The sequence shown here is derived from an EMBL/GenBank/DDBJ whole genome shotgun (WGS) entry which is preliminary data.</text>
</comment>
<dbReference type="Proteomes" id="UP000031552">
    <property type="component" value="Unassembled WGS sequence"/>
</dbReference>
<organism evidence="1 2">
    <name type="scientific">Candidatus Criblamydia sequanensis CRIB-18</name>
    <dbReference type="NCBI Taxonomy" id="1437425"/>
    <lineage>
        <taxon>Bacteria</taxon>
        <taxon>Pseudomonadati</taxon>
        <taxon>Chlamydiota</taxon>
        <taxon>Chlamydiia</taxon>
        <taxon>Parachlamydiales</taxon>
        <taxon>Candidatus Criblamydiaceae</taxon>
        <taxon>Candidatus Criblamydia</taxon>
    </lineage>
</organism>
<sequence length="270" mass="31149">MVDFKKKIFFGLKACADWPLFCTKARFLNEKNRHMTLAFLGMQPYNELDFFLKSIPTPPLVGFSAVAEEILFLPFNKPATASYSLRFLAGENRLLDYQKKLSSYLIQKDLISHIDQKRSFLPHVTFARQPFDKINLKFEFTSFIITLSTLHLYESLGGLSYSPLITKEVEKPFEEIDHTADIAYLIKGESLEEIALNAKAALMSRELNIEPFFNYSKKDFSSIESIVLWLNEAIREQDKNEGSPFKAVSHHGKIKIDNKNIFTWEMIVDV</sequence>
<evidence type="ECO:0008006" key="3">
    <source>
        <dbReference type="Google" id="ProtNLM"/>
    </source>
</evidence>